<organism evidence="12 13">
    <name type="scientific">Agrococcus citreus</name>
    <dbReference type="NCBI Taxonomy" id="84643"/>
    <lineage>
        <taxon>Bacteria</taxon>
        <taxon>Bacillati</taxon>
        <taxon>Actinomycetota</taxon>
        <taxon>Actinomycetes</taxon>
        <taxon>Micrococcales</taxon>
        <taxon>Microbacteriaceae</taxon>
        <taxon>Agrococcus</taxon>
    </lineage>
</organism>
<dbReference type="InterPro" id="IPR000760">
    <property type="entry name" value="Inositol_monophosphatase-like"/>
</dbReference>
<reference evidence="12 13" key="1">
    <citation type="journal article" date="2019" name="Int. J. Syst. Evol. Microbiol.">
        <title>The Global Catalogue of Microorganisms (GCM) 10K type strain sequencing project: providing services to taxonomists for standard genome sequencing and annotation.</title>
        <authorList>
            <consortium name="The Broad Institute Genomics Platform"/>
            <consortium name="The Broad Institute Genome Sequencing Center for Infectious Disease"/>
            <person name="Wu L."/>
            <person name="Ma J."/>
        </authorList>
    </citation>
    <scope>NUCLEOTIDE SEQUENCE [LARGE SCALE GENOMIC DNA]</scope>
    <source>
        <strain evidence="12 13">JCM 12398</strain>
    </source>
</reference>
<keyword evidence="6" id="KW-0479">Metal-binding</keyword>
<dbReference type="InterPro" id="IPR020583">
    <property type="entry name" value="Inositol_monoP_metal-BS"/>
</dbReference>
<keyword evidence="5" id="KW-0028">Amino-acid biosynthesis</keyword>
<evidence type="ECO:0000256" key="10">
    <source>
        <dbReference type="ARBA" id="ARBA00049158"/>
    </source>
</evidence>
<comment type="caution">
    <text evidence="12">The sequence shown here is derived from an EMBL/GenBank/DDBJ whole genome shotgun (WGS) entry which is preliminary data.</text>
</comment>
<comment type="similarity">
    <text evidence="3">Belongs to the inositol monophosphatase superfamily.</text>
</comment>
<keyword evidence="8" id="KW-0460">Magnesium</keyword>
<evidence type="ECO:0000256" key="5">
    <source>
        <dbReference type="ARBA" id="ARBA00022605"/>
    </source>
</evidence>
<dbReference type="PRINTS" id="PR00377">
    <property type="entry name" value="IMPHPHTASES"/>
</dbReference>
<protein>
    <recommendedName>
        <fullName evidence="4 11">Histidinol-phosphatase</fullName>
        <ecNumber evidence="4 11">3.1.3.15</ecNumber>
    </recommendedName>
</protein>
<dbReference type="SUPFAM" id="SSF56655">
    <property type="entry name" value="Carbohydrate phosphatase"/>
    <property type="match status" value="1"/>
</dbReference>
<dbReference type="Proteomes" id="UP001501266">
    <property type="component" value="Unassembled WGS sequence"/>
</dbReference>
<evidence type="ECO:0000313" key="13">
    <source>
        <dbReference type="Proteomes" id="UP001501266"/>
    </source>
</evidence>
<evidence type="ECO:0000256" key="7">
    <source>
        <dbReference type="ARBA" id="ARBA00022801"/>
    </source>
</evidence>
<proteinExistence type="inferred from homology"/>
<evidence type="ECO:0000256" key="6">
    <source>
        <dbReference type="ARBA" id="ARBA00022723"/>
    </source>
</evidence>
<dbReference type="Gene3D" id="3.40.190.80">
    <property type="match status" value="1"/>
</dbReference>
<keyword evidence="9" id="KW-0368">Histidine biosynthesis</keyword>
<dbReference type="InterPro" id="IPR011809">
    <property type="entry name" value="His_9_proposed"/>
</dbReference>
<dbReference type="PROSITE" id="PS00629">
    <property type="entry name" value="IMP_1"/>
    <property type="match status" value="1"/>
</dbReference>
<dbReference type="PANTHER" id="PTHR20854">
    <property type="entry name" value="INOSITOL MONOPHOSPHATASE"/>
    <property type="match status" value="1"/>
</dbReference>
<comment type="pathway">
    <text evidence="2">Amino-acid biosynthesis; L-histidine biosynthesis; L-histidine from 5-phospho-alpha-D-ribose 1-diphosphate: step 8/9.</text>
</comment>
<dbReference type="Pfam" id="PF00459">
    <property type="entry name" value="Inositol_P"/>
    <property type="match status" value="1"/>
</dbReference>
<name>A0ABN1YM00_9MICO</name>
<dbReference type="PANTHER" id="PTHR20854:SF4">
    <property type="entry name" value="INOSITOL-1-MONOPHOSPHATASE-RELATED"/>
    <property type="match status" value="1"/>
</dbReference>
<comment type="catalytic activity">
    <reaction evidence="10">
        <text>L-histidinol phosphate + H2O = L-histidinol + phosphate</text>
        <dbReference type="Rhea" id="RHEA:14465"/>
        <dbReference type="ChEBI" id="CHEBI:15377"/>
        <dbReference type="ChEBI" id="CHEBI:43474"/>
        <dbReference type="ChEBI" id="CHEBI:57699"/>
        <dbReference type="ChEBI" id="CHEBI:57980"/>
        <dbReference type="EC" id="3.1.3.15"/>
    </reaction>
</comment>
<dbReference type="Gene3D" id="3.30.540.10">
    <property type="entry name" value="Fructose-1,6-Bisphosphatase, subunit A, domain 1"/>
    <property type="match status" value="1"/>
</dbReference>
<dbReference type="EMBL" id="BAAAKK010000001">
    <property type="protein sequence ID" value="GAA1417306.1"/>
    <property type="molecule type" value="Genomic_DNA"/>
</dbReference>
<evidence type="ECO:0000256" key="2">
    <source>
        <dbReference type="ARBA" id="ARBA00004970"/>
    </source>
</evidence>
<gene>
    <name evidence="12" type="ORF">GCM10009640_01180</name>
</gene>
<keyword evidence="7" id="KW-0378">Hydrolase</keyword>
<evidence type="ECO:0000256" key="11">
    <source>
        <dbReference type="NCBIfam" id="TIGR02067"/>
    </source>
</evidence>
<evidence type="ECO:0000256" key="4">
    <source>
        <dbReference type="ARBA" id="ARBA00013085"/>
    </source>
</evidence>
<evidence type="ECO:0000256" key="8">
    <source>
        <dbReference type="ARBA" id="ARBA00022842"/>
    </source>
</evidence>
<sequence length="276" mass="30031">MTDDRHLPGGRRAPYPGAVTRYDDDLDLALRMADAADAISMARFRAHDLAVTTKADTTHVTDADRAVEQRIRDMLQAERPDDAIFGEEFGSTGDAERQWIIDPIDGTAHYLRGAPIWATLIALVVDHHPVVGVVSAPALGGRWWAAQGQGAWTDVAKPRQIHVSKVRELSDAVLSYNAIQGWDGAGRIDDLVALQRDVWRARSYGDAWSYMLLAEGTIDAVAEFDLKPYDMAALVPVIEEAGGTFTSIGGQLGPWHGSALASNGALHEQLLSRLAR</sequence>
<accession>A0ABN1YM00</accession>
<evidence type="ECO:0000256" key="1">
    <source>
        <dbReference type="ARBA" id="ARBA00001946"/>
    </source>
</evidence>
<dbReference type="EC" id="3.1.3.15" evidence="4 11"/>
<evidence type="ECO:0000256" key="9">
    <source>
        <dbReference type="ARBA" id="ARBA00023102"/>
    </source>
</evidence>
<comment type="cofactor">
    <cofactor evidence="1">
        <name>Mg(2+)</name>
        <dbReference type="ChEBI" id="CHEBI:18420"/>
    </cofactor>
</comment>
<keyword evidence="13" id="KW-1185">Reference proteome</keyword>
<dbReference type="NCBIfam" id="TIGR02067">
    <property type="entry name" value="his_9_HisN"/>
    <property type="match status" value="1"/>
</dbReference>
<evidence type="ECO:0000256" key="3">
    <source>
        <dbReference type="ARBA" id="ARBA00009759"/>
    </source>
</evidence>
<evidence type="ECO:0000313" key="12">
    <source>
        <dbReference type="EMBL" id="GAA1417306.1"/>
    </source>
</evidence>